<keyword evidence="1" id="KW-0732">Signal</keyword>
<reference evidence="2" key="1">
    <citation type="submission" date="2019-04" db="EMBL/GenBank/DDBJ databases">
        <title>Genome assembly of Zosterops borbonicus 15179.</title>
        <authorList>
            <person name="Leroy T."/>
            <person name="Anselmetti Y."/>
            <person name="Tilak M.-K."/>
            <person name="Nabholz B."/>
        </authorList>
    </citation>
    <scope>NUCLEOTIDE SEQUENCE</scope>
    <source>
        <strain evidence="2">HGM_15179</strain>
        <tissue evidence="2">Muscle</tissue>
    </source>
</reference>
<evidence type="ECO:0000313" key="3">
    <source>
        <dbReference type="Proteomes" id="UP000796761"/>
    </source>
</evidence>
<protein>
    <submittedName>
        <fullName evidence="2">Uncharacterized protein</fullName>
    </submittedName>
</protein>
<dbReference type="AlphaFoldDB" id="A0A8K1D8J5"/>
<dbReference type="EMBL" id="SWJQ01001974">
    <property type="protein sequence ID" value="TRZ07092.1"/>
    <property type="molecule type" value="Genomic_DNA"/>
</dbReference>
<feature type="signal peptide" evidence="1">
    <location>
        <begin position="1"/>
        <end position="32"/>
    </location>
</feature>
<sequence>SGSAAQCQRKMKVAVLSVALLFSILLCPPAQAKALLEGTQDDLHELDLGNVEIAAPTV</sequence>
<accession>A0A8K1D8J5</accession>
<proteinExistence type="predicted"/>
<evidence type="ECO:0000256" key="1">
    <source>
        <dbReference type="SAM" id="SignalP"/>
    </source>
</evidence>
<comment type="caution">
    <text evidence="2">The sequence shown here is derived from an EMBL/GenBank/DDBJ whole genome shotgun (WGS) entry which is preliminary data.</text>
</comment>
<name>A0A8K1D8J5_9PASS</name>
<keyword evidence="3" id="KW-1185">Reference proteome</keyword>
<evidence type="ECO:0000313" key="2">
    <source>
        <dbReference type="EMBL" id="TRZ07092.1"/>
    </source>
</evidence>
<dbReference type="Proteomes" id="UP000796761">
    <property type="component" value="Unassembled WGS sequence"/>
</dbReference>
<feature type="non-terminal residue" evidence="2">
    <location>
        <position position="58"/>
    </location>
</feature>
<feature type="chain" id="PRO_5035444097" evidence="1">
    <location>
        <begin position="33"/>
        <end position="58"/>
    </location>
</feature>
<organism evidence="2 3">
    <name type="scientific">Zosterops borbonicus</name>
    <dbReference type="NCBI Taxonomy" id="364589"/>
    <lineage>
        <taxon>Eukaryota</taxon>
        <taxon>Metazoa</taxon>
        <taxon>Chordata</taxon>
        <taxon>Craniata</taxon>
        <taxon>Vertebrata</taxon>
        <taxon>Euteleostomi</taxon>
        <taxon>Archelosauria</taxon>
        <taxon>Archosauria</taxon>
        <taxon>Dinosauria</taxon>
        <taxon>Saurischia</taxon>
        <taxon>Theropoda</taxon>
        <taxon>Coelurosauria</taxon>
        <taxon>Aves</taxon>
        <taxon>Neognathae</taxon>
        <taxon>Neoaves</taxon>
        <taxon>Telluraves</taxon>
        <taxon>Australaves</taxon>
        <taxon>Passeriformes</taxon>
        <taxon>Sylvioidea</taxon>
        <taxon>Zosteropidae</taxon>
        <taxon>Zosterops</taxon>
    </lineage>
</organism>
<feature type="non-terminal residue" evidence="2">
    <location>
        <position position="1"/>
    </location>
</feature>
<gene>
    <name evidence="2" type="ORF">HGM15179_020014</name>
</gene>